<evidence type="ECO:0000256" key="4">
    <source>
        <dbReference type="ARBA" id="ARBA00023136"/>
    </source>
</evidence>
<evidence type="ECO:0000259" key="8">
    <source>
        <dbReference type="Pfam" id="PF03151"/>
    </source>
</evidence>
<protein>
    <submittedName>
        <fullName evidence="10">Solute carrier family 35 member E2B-like isoform X1</fullName>
    </submittedName>
</protein>
<comment type="subcellular location">
    <subcellularLocation>
        <location evidence="1">Membrane</location>
        <topology evidence="1">Multi-pass membrane protein</topology>
    </subcellularLocation>
</comment>
<dbReference type="InterPro" id="IPR037185">
    <property type="entry name" value="EmrE-like"/>
</dbReference>
<sequence length="585" mass="63395">MPCVCCAVTIKPSPSCATLSPKNLSVLAPKVSEVDLCVCLSIDLVCICVCVLWRARVCVQMFAHYKAPPCILSASSGQQCFCDGERVCQSRGYLEGGFSVTFILKAHAKKCFNSLVSFDISRLCPRRGPIRHSRATLWPLSRYPSLAQETLLTVTRGILCDLKKTFSFRRRRLWRGGLPLMHPRTQAMPSYRVARMYTYRVFCFVNSTVKIMERPEEKEVLLPTSLTPDKVAEGSVRVTLQETVELERGAGLWGGHAFTYLCLWYGLSFCTLVLNKYILSLLGGEPATLGAVQMVSTTVIGLIQMCLRKSSHKDFPPNFVSAMTLMGGMRCATVVLGLVCLKNVAVSFAETVKSSAPIFTVLMSRFILGEHTGWRVSASLMPVMLGLSMCTATEVGFSSLGFSAALSTNIVDCLQNVFSKKLLSGDKYRFTPAELQFYTSGAAVLMMIPAWLLMTDMVWLAVPITPDLAGLLVTDGALFHAQSVCAFALMGYISPVTFSVASTMKHALSIWLSVLVFGNPVSVVSAAGSALVVGGVALYSHARAHGGHGVTAAMHATHGTQGTHGAPSNACKQINVQTQTHTHAL</sequence>
<evidence type="ECO:0000256" key="7">
    <source>
        <dbReference type="SAM" id="Phobius"/>
    </source>
</evidence>
<evidence type="ECO:0000313" key="9">
    <source>
        <dbReference type="Proteomes" id="UP001318040"/>
    </source>
</evidence>
<keyword evidence="3 7" id="KW-1133">Transmembrane helix</keyword>
<name>A0AAJ7SQ77_PETMA</name>
<dbReference type="InterPro" id="IPR004853">
    <property type="entry name" value="Sugar_P_trans_dom"/>
</dbReference>
<organism evidence="9 10">
    <name type="scientific">Petromyzon marinus</name>
    <name type="common">Sea lamprey</name>
    <dbReference type="NCBI Taxonomy" id="7757"/>
    <lineage>
        <taxon>Eukaryota</taxon>
        <taxon>Metazoa</taxon>
        <taxon>Chordata</taxon>
        <taxon>Craniata</taxon>
        <taxon>Vertebrata</taxon>
        <taxon>Cyclostomata</taxon>
        <taxon>Hyperoartia</taxon>
        <taxon>Petromyzontiformes</taxon>
        <taxon>Petromyzontidae</taxon>
        <taxon>Petromyzon</taxon>
    </lineage>
</organism>
<dbReference type="SUPFAM" id="SSF103481">
    <property type="entry name" value="Multidrug resistance efflux transporter EmrE"/>
    <property type="match status" value="1"/>
</dbReference>
<accession>A0AAJ7SQ77</accession>
<evidence type="ECO:0000256" key="3">
    <source>
        <dbReference type="ARBA" id="ARBA00022989"/>
    </source>
</evidence>
<dbReference type="InterPro" id="IPR050186">
    <property type="entry name" value="TPT_transporter"/>
</dbReference>
<feature type="transmembrane region" description="Helical" evidence="7">
    <location>
        <begin position="319"/>
        <end position="339"/>
    </location>
</feature>
<feature type="transmembrane region" description="Helical" evidence="7">
    <location>
        <begin position="437"/>
        <end position="462"/>
    </location>
</feature>
<keyword evidence="9" id="KW-1185">Reference proteome</keyword>
<proteinExistence type="inferred from homology"/>
<keyword evidence="4 7" id="KW-0472">Membrane</keyword>
<dbReference type="KEGG" id="pmrn:116939019"/>
<evidence type="ECO:0000256" key="1">
    <source>
        <dbReference type="ARBA" id="ARBA00004141"/>
    </source>
</evidence>
<evidence type="ECO:0000313" key="10">
    <source>
        <dbReference type="RefSeq" id="XP_032802771.1"/>
    </source>
</evidence>
<reference evidence="10" key="1">
    <citation type="submission" date="2025-08" db="UniProtKB">
        <authorList>
            <consortium name="RefSeq"/>
        </authorList>
    </citation>
    <scope>IDENTIFICATION</scope>
    <source>
        <tissue evidence="10">Sperm</tissue>
    </source>
</reference>
<feature type="transmembrane region" description="Helical" evidence="7">
    <location>
        <begin position="257"/>
        <end position="275"/>
    </location>
</feature>
<evidence type="ECO:0000256" key="5">
    <source>
        <dbReference type="ARBA" id="ARBA00093767"/>
    </source>
</evidence>
<dbReference type="CTD" id="728661"/>
<evidence type="ECO:0000256" key="2">
    <source>
        <dbReference type="ARBA" id="ARBA00022692"/>
    </source>
</evidence>
<evidence type="ECO:0000256" key="6">
    <source>
        <dbReference type="ARBA" id="ARBA00093775"/>
    </source>
</evidence>
<feature type="domain" description="Sugar phosphate transporter" evidence="8">
    <location>
        <begin position="259"/>
        <end position="540"/>
    </location>
</feature>
<dbReference type="Pfam" id="PF03151">
    <property type="entry name" value="TPT"/>
    <property type="match status" value="1"/>
</dbReference>
<comment type="similarity">
    <text evidence="6">Belongs to the TPT transporter family. SLC35E subfamily.</text>
</comment>
<feature type="transmembrane region" description="Helical" evidence="7">
    <location>
        <begin position="510"/>
        <end position="539"/>
    </location>
</feature>
<gene>
    <name evidence="10" type="primary">LOC116939019</name>
</gene>
<dbReference type="RefSeq" id="XP_032802771.1">
    <property type="nucleotide sequence ID" value="XM_032946880.1"/>
</dbReference>
<dbReference type="GO" id="GO:0016020">
    <property type="term" value="C:membrane"/>
    <property type="evidence" value="ECO:0007669"/>
    <property type="project" value="UniProtKB-SubCell"/>
</dbReference>
<dbReference type="PANTHER" id="PTHR11132">
    <property type="entry name" value="SOLUTE CARRIER FAMILY 35"/>
    <property type="match status" value="1"/>
</dbReference>
<keyword evidence="2 7" id="KW-0812">Transmembrane</keyword>
<dbReference type="AlphaFoldDB" id="A0AAJ7SQ77"/>
<dbReference type="Proteomes" id="UP001318040">
    <property type="component" value="Chromosome 5"/>
</dbReference>
<feature type="transmembrane region" description="Helical" evidence="7">
    <location>
        <begin position="287"/>
        <end position="307"/>
    </location>
</feature>
<comment type="function">
    <text evidence="5">Putative transporter.</text>
</comment>
<feature type="transmembrane region" description="Helical" evidence="7">
    <location>
        <begin position="469"/>
        <end position="490"/>
    </location>
</feature>